<feature type="region of interest" description="Disordered" evidence="1">
    <location>
        <begin position="30"/>
        <end position="66"/>
    </location>
</feature>
<feature type="compositionally biased region" description="Low complexity" evidence="1">
    <location>
        <begin position="31"/>
        <end position="52"/>
    </location>
</feature>
<dbReference type="PROSITE" id="PS51257">
    <property type="entry name" value="PROKAR_LIPOPROTEIN"/>
    <property type="match status" value="1"/>
</dbReference>
<evidence type="ECO:0008006" key="5">
    <source>
        <dbReference type="Google" id="ProtNLM"/>
    </source>
</evidence>
<gene>
    <name evidence="3" type="ORF">FVP60_03305</name>
</gene>
<sequence>MRLQTKSGLLASAALALALMLAGCTGGVGPTGPTATSESQPDTSASALSTDSSTDETTSEASGEGVLSAACQDISESMSSASAELGSALQNGLTDTESVKEAVALQAEALQNAASIASHPEVKTALQAVADDMGAFSTVFQDLPDMSNPASWANDPVALEKVTQLGPKMQAAAEDLNTSLMSLMTLCGVTP</sequence>
<dbReference type="RefSeq" id="WP_147824823.1">
    <property type="nucleotide sequence ID" value="NZ_BAAARG010000001.1"/>
</dbReference>
<evidence type="ECO:0000313" key="3">
    <source>
        <dbReference type="EMBL" id="TXK06013.1"/>
    </source>
</evidence>
<evidence type="ECO:0000313" key="4">
    <source>
        <dbReference type="Proteomes" id="UP000321196"/>
    </source>
</evidence>
<name>A0A5C8HSH9_9MICO</name>
<proteinExistence type="predicted"/>
<dbReference type="EMBL" id="VRSW01000001">
    <property type="protein sequence ID" value="TXK06013.1"/>
    <property type="molecule type" value="Genomic_DNA"/>
</dbReference>
<reference evidence="3 4" key="1">
    <citation type="submission" date="2019-08" db="EMBL/GenBank/DDBJ databases">
        <authorList>
            <person name="Dong K."/>
        </authorList>
    </citation>
    <scope>NUCLEOTIDE SEQUENCE [LARGE SCALE GENOMIC DNA]</scope>
    <source>
        <strain evidence="3 4">M4-8</strain>
    </source>
</reference>
<feature type="chain" id="PRO_5039605398" description="Lipoprotein" evidence="2">
    <location>
        <begin position="23"/>
        <end position="191"/>
    </location>
</feature>
<dbReference type="Proteomes" id="UP000321196">
    <property type="component" value="Unassembled WGS sequence"/>
</dbReference>
<keyword evidence="2" id="KW-0732">Signal</keyword>
<evidence type="ECO:0000256" key="2">
    <source>
        <dbReference type="SAM" id="SignalP"/>
    </source>
</evidence>
<keyword evidence="4" id="KW-1185">Reference proteome</keyword>
<accession>A0A5C8HSH9</accession>
<dbReference type="AlphaFoldDB" id="A0A5C8HSH9"/>
<evidence type="ECO:0000256" key="1">
    <source>
        <dbReference type="SAM" id="MobiDB-lite"/>
    </source>
</evidence>
<comment type="caution">
    <text evidence="3">The sequence shown here is derived from an EMBL/GenBank/DDBJ whole genome shotgun (WGS) entry which is preliminary data.</text>
</comment>
<organism evidence="3 4">
    <name type="scientific">Microbacterium mitrae</name>
    <dbReference type="NCBI Taxonomy" id="664640"/>
    <lineage>
        <taxon>Bacteria</taxon>
        <taxon>Bacillati</taxon>
        <taxon>Actinomycetota</taxon>
        <taxon>Actinomycetes</taxon>
        <taxon>Micrococcales</taxon>
        <taxon>Microbacteriaceae</taxon>
        <taxon>Microbacterium</taxon>
    </lineage>
</organism>
<protein>
    <recommendedName>
        <fullName evidence="5">Lipoprotein</fullName>
    </recommendedName>
</protein>
<feature type="signal peptide" evidence="2">
    <location>
        <begin position="1"/>
        <end position="22"/>
    </location>
</feature>